<evidence type="ECO:0000256" key="4">
    <source>
        <dbReference type="ARBA" id="ARBA00022692"/>
    </source>
</evidence>
<evidence type="ECO:0000259" key="15">
    <source>
        <dbReference type="PROSITE" id="PS50262"/>
    </source>
</evidence>
<evidence type="ECO:0000256" key="7">
    <source>
        <dbReference type="ARBA" id="ARBA00023040"/>
    </source>
</evidence>
<sequence>MTHQKNQTLAAEILIVGFEYLIAYRIPYFLFLLVIYTLTCFENLLVIFLVNKSPHLHSPMYFLISNLLFVGFVYTANLVPRMLHDLLSGRGVFSLLGCIIQLNVMGGVSNVESLLLTLMSYDRFLAICHPLRYSALMHTRLCLYLVIGFWLISSVIVAAICYFLIKVEFCGPVRINHFHCDFNTLILFACSDIAPLMFLTIVVSTILCATPFVAVVLSYTFIIMAILKIKSSKGRKKAFSTCSSHLVVSAIYFAIIFTLYVVPRSNNYFQVYKAMSFFYLYIIPLITPIIYTLRNQDFQKALQTTMSEMKQHVINVHF</sequence>
<name>A0ABN9EN97_9NEOB</name>
<keyword evidence="17" id="KW-1185">Reference proteome</keyword>
<feature type="transmembrane region" description="Helical" evidence="14">
    <location>
        <begin position="274"/>
        <end position="293"/>
    </location>
</feature>
<feature type="domain" description="G-protein coupled receptors family 1 profile" evidence="15">
    <location>
        <begin position="42"/>
        <end position="291"/>
    </location>
</feature>
<feature type="transmembrane region" description="Helical" evidence="14">
    <location>
        <begin position="141"/>
        <end position="165"/>
    </location>
</feature>
<feature type="transmembrane region" description="Helical" evidence="14">
    <location>
        <begin position="28"/>
        <end position="49"/>
    </location>
</feature>
<dbReference type="EMBL" id="CATNWA010015660">
    <property type="protein sequence ID" value="CAI9585527.1"/>
    <property type="molecule type" value="Genomic_DNA"/>
</dbReference>
<keyword evidence="11" id="KW-0325">Glycoprotein</keyword>
<dbReference type="Pfam" id="PF13853">
    <property type="entry name" value="7tm_4"/>
    <property type="match status" value="1"/>
</dbReference>
<feature type="transmembrane region" description="Helical" evidence="14">
    <location>
        <begin position="238"/>
        <end position="262"/>
    </location>
</feature>
<dbReference type="PANTHER" id="PTHR24242:SF253">
    <property type="entry name" value="OLFACTORY RECEPTOR-RELATED"/>
    <property type="match status" value="1"/>
</dbReference>
<evidence type="ECO:0000256" key="13">
    <source>
        <dbReference type="RuleBase" id="RU000688"/>
    </source>
</evidence>
<evidence type="ECO:0000256" key="1">
    <source>
        <dbReference type="ARBA" id="ARBA00004651"/>
    </source>
</evidence>
<keyword evidence="2 14" id="KW-1003">Cell membrane</keyword>
<evidence type="ECO:0000256" key="3">
    <source>
        <dbReference type="ARBA" id="ARBA00022606"/>
    </source>
</evidence>
<feature type="transmembrane region" description="Helical" evidence="14">
    <location>
        <begin position="61"/>
        <end position="80"/>
    </location>
</feature>
<accession>A0ABN9EN97</accession>
<evidence type="ECO:0000256" key="8">
    <source>
        <dbReference type="ARBA" id="ARBA00023136"/>
    </source>
</evidence>
<proteinExistence type="inferred from homology"/>
<keyword evidence="4 13" id="KW-0812">Transmembrane</keyword>
<evidence type="ECO:0000313" key="16">
    <source>
        <dbReference type="EMBL" id="CAI9585527.1"/>
    </source>
</evidence>
<keyword evidence="7 13" id="KW-0297">G-protein coupled receptor</keyword>
<feature type="transmembrane region" description="Helical" evidence="14">
    <location>
        <begin position="193"/>
        <end position="226"/>
    </location>
</feature>
<comment type="subcellular location">
    <subcellularLocation>
        <location evidence="1 14">Cell membrane</location>
        <topology evidence="1 14">Multi-pass membrane protein</topology>
    </subcellularLocation>
</comment>
<keyword evidence="10 13" id="KW-0675">Receptor</keyword>
<gene>
    <name evidence="16" type="ORF">SPARVUS_LOCUS10237310</name>
</gene>
<evidence type="ECO:0000256" key="12">
    <source>
        <dbReference type="ARBA" id="ARBA00023224"/>
    </source>
</evidence>
<dbReference type="Gene3D" id="1.20.1070.10">
    <property type="entry name" value="Rhodopsin 7-helix transmembrane proteins"/>
    <property type="match status" value="1"/>
</dbReference>
<protein>
    <recommendedName>
        <fullName evidence="14">Olfactory receptor</fullName>
    </recommendedName>
</protein>
<comment type="caution">
    <text evidence="16">The sequence shown here is derived from an EMBL/GenBank/DDBJ whole genome shotgun (WGS) entry which is preliminary data.</text>
</comment>
<keyword evidence="8 14" id="KW-0472">Membrane</keyword>
<dbReference type="InterPro" id="IPR017452">
    <property type="entry name" value="GPCR_Rhodpsn_7TM"/>
</dbReference>
<evidence type="ECO:0000256" key="5">
    <source>
        <dbReference type="ARBA" id="ARBA00022725"/>
    </source>
</evidence>
<comment type="similarity">
    <text evidence="13">Belongs to the G-protein coupled receptor 1 family.</text>
</comment>
<evidence type="ECO:0000256" key="6">
    <source>
        <dbReference type="ARBA" id="ARBA00022989"/>
    </source>
</evidence>
<keyword evidence="3 14" id="KW-0716">Sensory transduction</keyword>
<keyword evidence="9" id="KW-1015">Disulfide bond</keyword>
<evidence type="ECO:0000256" key="2">
    <source>
        <dbReference type="ARBA" id="ARBA00022475"/>
    </source>
</evidence>
<dbReference type="InterPro" id="IPR000276">
    <property type="entry name" value="GPCR_Rhodpsn"/>
</dbReference>
<dbReference type="SUPFAM" id="SSF81321">
    <property type="entry name" value="Family A G protein-coupled receptor-like"/>
    <property type="match status" value="1"/>
</dbReference>
<keyword evidence="12 13" id="KW-0807">Transducer</keyword>
<evidence type="ECO:0000313" key="17">
    <source>
        <dbReference type="Proteomes" id="UP001162483"/>
    </source>
</evidence>
<dbReference type="InterPro" id="IPR000725">
    <property type="entry name" value="Olfact_rcpt"/>
</dbReference>
<reference evidence="16" key="1">
    <citation type="submission" date="2023-05" db="EMBL/GenBank/DDBJ databases">
        <authorList>
            <person name="Stuckert A."/>
        </authorList>
    </citation>
    <scope>NUCLEOTIDE SEQUENCE</scope>
</reference>
<evidence type="ECO:0000256" key="11">
    <source>
        <dbReference type="ARBA" id="ARBA00023180"/>
    </source>
</evidence>
<evidence type="ECO:0000256" key="14">
    <source>
        <dbReference type="RuleBase" id="RU363047"/>
    </source>
</evidence>
<feature type="transmembrane region" description="Helical" evidence="14">
    <location>
        <begin position="92"/>
        <end position="121"/>
    </location>
</feature>
<organism evidence="16 17">
    <name type="scientific">Staurois parvus</name>
    <dbReference type="NCBI Taxonomy" id="386267"/>
    <lineage>
        <taxon>Eukaryota</taxon>
        <taxon>Metazoa</taxon>
        <taxon>Chordata</taxon>
        <taxon>Craniata</taxon>
        <taxon>Vertebrata</taxon>
        <taxon>Euteleostomi</taxon>
        <taxon>Amphibia</taxon>
        <taxon>Batrachia</taxon>
        <taxon>Anura</taxon>
        <taxon>Neobatrachia</taxon>
        <taxon>Ranoidea</taxon>
        <taxon>Ranidae</taxon>
        <taxon>Staurois</taxon>
    </lineage>
</organism>
<dbReference type="PROSITE" id="PS50262">
    <property type="entry name" value="G_PROTEIN_RECEP_F1_2"/>
    <property type="match status" value="1"/>
</dbReference>
<dbReference type="PANTHER" id="PTHR24242">
    <property type="entry name" value="G-PROTEIN COUPLED RECEPTOR"/>
    <property type="match status" value="1"/>
</dbReference>
<dbReference type="PRINTS" id="PR00245">
    <property type="entry name" value="OLFACTORYR"/>
</dbReference>
<evidence type="ECO:0000256" key="10">
    <source>
        <dbReference type="ARBA" id="ARBA00023170"/>
    </source>
</evidence>
<evidence type="ECO:0000256" key="9">
    <source>
        <dbReference type="ARBA" id="ARBA00023157"/>
    </source>
</evidence>
<keyword evidence="5 14" id="KW-0552">Olfaction</keyword>
<dbReference type="PRINTS" id="PR00237">
    <property type="entry name" value="GPCRRHODOPSN"/>
</dbReference>
<dbReference type="InterPro" id="IPR050939">
    <property type="entry name" value="Olfactory_GPCR1"/>
</dbReference>
<dbReference type="PROSITE" id="PS00237">
    <property type="entry name" value="G_PROTEIN_RECEP_F1_1"/>
    <property type="match status" value="1"/>
</dbReference>
<dbReference type="Proteomes" id="UP001162483">
    <property type="component" value="Unassembled WGS sequence"/>
</dbReference>
<keyword evidence="6 14" id="KW-1133">Transmembrane helix</keyword>